<feature type="transmembrane region" description="Helical" evidence="1">
    <location>
        <begin position="12"/>
        <end position="31"/>
    </location>
</feature>
<dbReference type="InParanoid" id="Q0EXP6"/>
<sequence>MKANVGGIDRVIRLLAGIALIAFGAVGGLAAPWNYVAMGVGAVFALTAVIRFCPLYPLLGINTCGGK</sequence>
<keyword evidence="1" id="KW-1133">Transmembrane helix</keyword>
<feature type="transmembrane region" description="Helical" evidence="1">
    <location>
        <begin position="37"/>
        <end position="59"/>
    </location>
</feature>
<protein>
    <recommendedName>
        <fullName evidence="2">Inner membrane protein YgaP-like transmembrane domain-containing protein</fullName>
    </recommendedName>
</protein>
<reference evidence="3 4" key="1">
    <citation type="submission" date="2006-09" db="EMBL/GenBank/DDBJ databases">
        <authorList>
            <person name="Emerson D."/>
            <person name="Ferriera S."/>
            <person name="Johnson J."/>
            <person name="Kravitz S."/>
            <person name="Halpern A."/>
            <person name="Remington K."/>
            <person name="Beeson K."/>
            <person name="Tran B."/>
            <person name="Rogers Y.-H."/>
            <person name="Friedman R."/>
            <person name="Venter J.C."/>
        </authorList>
    </citation>
    <scope>NUCLEOTIDE SEQUENCE [LARGE SCALE GENOMIC DNA]</scope>
    <source>
        <strain evidence="3 4">PV-1</strain>
    </source>
</reference>
<accession>Q0EXP6</accession>
<dbReference type="HOGENOM" id="CLU_176022_4_0_0"/>
<comment type="caution">
    <text evidence="3">The sequence shown here is derived from an EMBL/GenBank/DDBJ whole genome shotgun (WGS) entry which is preliminary data.</text>
</comment>
<dbReference type="AlphaFoldDB" id="Q0EXP6"/>
<dbReference type="RefSeq" id="WP_009850975.1">
    <property type="nucleotide sequence ID" value="NZ_DS022295.1"/>
</dbReference>
<dbReference type="Proteomes" id="UP000005297">
    <property type="component" value="Unassembled WGS sequence"/>
</dbReference>
<organism evidence="3 4">
    <name type="scientific">Mariprofundus ferrooxydans PV-1</name>
    <dbReference type="NCBI Taxonomy" id="314345"/>
    <lineage>
        <taxon>Bacteria</taxon>
        <taxon>Pseudomonadati</taxon>
        <taxon>Pseudomonadota</taxon>
        <taxon>Candidatius Mariprofundia</taxon>
        <taxon>Mariprofundales</taxon>
        <taxon>Mariprofundaceae</taxon>
        <taxon>Mariprofundus</taxon>
    </lineage>
</organism>
<dbReference type="Pfam" id="PF11127">
    <property type="entry name" value="YgaP-like_TM"/>
    <property type="match status" value="1"/>
</dbReference>
<proteinExistence type="predicted"/>
<dbReference type="InterPro" id="IPR021309">
    <property type="entry name" value="YgaP-like_TM"/>
</dbReference>
<dbReference type="STRING" id="314344.AL013_12280"/>
<feature type="domain" description="Inner membrane protein YgaP-like transmembrane" evidence="2">
    <location>
        <begin position="1"/>
        <end position="65"/>
    </location>
</feature>
<evidence type="ECO:0000313" key="3">
    <source>
        <dbReference type="EMBL" id="EAU54001.1"/>
    </source>
</evidence>
<name>Q0EXP6_9PROT</name>
<keyword evidence="1" id="KW-0472">Membrane</keyword>
<keyword evidence="1" id="KW-0812">Transmembrane</keyword>
<keyword evidence="4" id="KW-1185">Reference proteome</keyword>
<evidence type="ECO:0000313" key="4">
    <source>
        <dbReference type="Proteomes" id="UP000005297"/>
    </source>
</evidence>
<dbReference type="EMBL" id="AATS01000013">
    <property type="protein sequence ID" value="EAU54001.1"/>
    <property type="molecule type" value="Genomic_DNA"/>
</dbReference>
<dbReference type="OrthoDB" id="9804804at2"/>
<evidence type="ECO:0000256" key="1">
    <source>
        <dbReference type="SAM" id="Phobius"/>
    </source>
</evidence>
<evidence type="ECO:0000259" key="2">
    <source>
        <dbReference type="Pfam" id="PF11127"/>
    </source>
</evidence>
<gene>
    <name evidence="3" type="ORF">SPV1_03153</name>
</gene>